<keyword evidence="2" id="KW-0560">Oxidoreductase</keyword>
<evidence type="ECO:0000313" key="3">
    <source>
        <dbReference type="Proteomes" id="UP000548978"/>
    </source>
</evidence>
<gene>
    <name evidence="2" type="ORF">FHS65_000057</name>
</gene>
<dbReference type="EMBL" id="JACIJB010000001">
    <property type="protein sequence ID" value="MBB5659339.1"/>
    <property type="molecule type" value="Genomic_DNA"/>
</dbReference>
<dbReference type="NCBIfam" id="TIGR01244">
    <property type="entry name" value="TIGR01244 family sulfur transferase"/>
    <property type="match status" value="1"/>
</dbReference>
<dbReference type="CDD" id="cd14503">
    <property type="entry name" value="PTP-bact"/>
    <property type="match status" value="1"/>
</dbReference>
<evidence type="ECO:0000313" key="2">
    <source>
        <dbReference type="EMBL" id="MBB5659339.1"/>
    </source>
</evidence>
<protein>
    <submittedName>
        <fullName evidence="2">Sulfide:quinone oxidoreductase</fullName>
        <ecNumber evidence="2">1.8.5.-</ecNumber>
    </submittedName>
</protein>
<dbReference type="RefSeq" id="WP_123286358.1">
    <property type="nucleotide sequence ID" value="NZ_JACIJB010000001.1"/>
</dbReference>
<dbReference type="Proteomes" id="UP000548978">
    <property type="component" value="Unassembled WGS sequence"/>
</dbReference>
<dbReference type="Pfam" id="PF04273">
    <property type="entry name" value="BLH_phosphatase"/>
    <property type="match status" value="1"/>
</dbReference>
<comment type="caution">
    <text evidence="2">The sequence shown here is derived from an EMBL/GenBank/DDBJ whole genome shotgun (WGS) entry which is preliminary data.</text>
</comment>
<dbReference type="Gene3D" id="3.90.190.10">
    <property type="entry name" value="Protein tyrosine phosphatase superfamily"/>
    <property type="match status" value="1"/>
</dbReference>
<evidence type="ECO:0000259" key="1">
    <source>
        <dbReference type="Pfam" id="PF04273"/>
    </source>
</evidence>
<name>A0A7W9A0U7_9CAUL</name>
<dbReference type="GO" id="GO:0016787">
    <property type="term" value="F:hydrolase activity"/>
    <property type="evidence" value="ECO:0007669"/>
    <property type="project" value="InterPro"/>
</dbReference>
<dbReference type="GO" id="GO:0016491">
    <property type="term" value="F:oxidoreductase activity"/>
    <property type="evidence" value="ECO:0007669"/>
    <property type="project" value="UniProtKB-KW"/>
</dbReference>
<dbReference type="InterPro" id="IPR029021">
    <property type="entry name" value="Prot-tyrosine_phosphatase-like"/>
</dbReference>
<proteinExistence type="predicted"/>
<reference evidence="2 3" key="1">
    <citation type="submission" date="2020-08" db="EMBL/GenBank/DDBJ databases">
        <title>Genomic Encyclopedia of Type Strains, Phase IV (KMG-IV): sequencing the most valuable type-strain genomes for metagenomic binning, comparative biology and taxonomic classification.</title>
        <authorList>
            <person name="Goeker M."/>
        </authorList>
    </citation>
    <scope>NUCLEOTIDE SEQUENCE [LARGE SCALE GENOMIC DNA]</scope>
    <source>
        <strain evidence="2 3">DSM 24448</strain>
    </source>
</reference>
<organism evidence="2 3">
    <name type="scientific">Brevundimonas halotolerans</name>
    <dbReference type="NCBI Taxonomy" id="69670"/>
    <lineage>
        <taxon>Bacteria</taxon>
        <taxon>Pseudomonadati</taxon>
        <taxon>Pseudomonadota</taxon>
        <taxon>Alphaproteobacteria</taxon>
        <taxon>Caulobacterales</taxon>
        <taxon>Caulobacteraceae</taxon>
        <taxon>Brevundimonas</taxon>
    </lineage>
</organism>
<dbReference type="AlphaFoldDB" id="A0A7W9A0U7"/>
<dbReference type="EC" id="1.8.5.-" evidence="2"/>
<sequence length="135" mass="13863">MAGRPLDEGLSTSPQIAPEEVAIVAAAGFRAIISNRPDGEEPGQPSAADMKAAAEKHGLAFRHIPVTGAGIGPDDVAAMADALDTLPGPIFGFCRSGTRTAMLWALSRAPSSDPDTLIAAARDAGYDLSGLRPRL</sequence>
<dbReference type="InterPro" id="IPR005939">
    <property type="entry name" value="BLH_phosphatase-like"/>
</dbReference>
<accession>A0A7W9A0U7</accession>
<feature type="domain" description="Beta-lactamase hydrolase-like protein phosphatase-like" evidence="1">
    <location>
        <begin position="5"/>
        <end position="109"/>
    </location>
</feature>
<dbReference type="SUPFAM" id="SSF52799">
    <property type="entry name" value="(Phosphotyrosine protein) phosphatases II"/>
    <property type="match status" value="1"/>
</dbReference>
<keyword evidence="3" id="KW-1185">Reference proteome</keyword>
<dbReference type="OrthoDB" id="9805710at2"/>